<gene>
    <name evidence="1" type="ORF">B0A52_08334</name>
</gene>
<accession>A0A438MTP8</accession>
<dbReference type="EMBL" id="NAJM01000052">
    <property type="protein sequence ID" value="RVX67091.1"/>
    <property type="molecule type" value="Genomic_DNA"/>
</dbReference>
<dbReference type="OrthoDB" id="6108at2759"/>
<dbReference type="SUPFAM" id="SSF57850">
    <property type="entry name" value="RING/U-box"/>
    <property type="match status" value="1"/>
</dbReference>
<proteinExistence type="predicted"/>
<organism evidence="1 2">
    <name type="scientific">Exophiala mesophila</name>
    <name type="common">Black yeast-like fungus</name>
    <dbReference type="NCBI Taxonomy" id="212818"/>
    <lineage>
        <taxon>Eukaryota</taxon>
        <taxon>Fungi</taxon>
        <taxon>Dikarya</taxon>
        <taxon>Ascomycota</taxon>
        <taxon>Pezizomycotina</taxon>
        <taxon>Eurotiomycetes</taxon>
        <taxon>Chaetothyriomycetidae</taxon>
        <taxon>Chaetothyriales</taxon>
        <taxon>Herpotrichiellaceae</taxon>
        <taxon>Exophiala</taxon>
    </lineage>
</organism>
<dbReference type="AlphaFoldDB" id="A0A438MTP8"/>
<evidence type="ECO:0000313" key="1">
    <source>
        <dbReference type="EMBL" id="RVX67091.1"/>
    </source>
</evidence>
<dbReference type="VEuPathDB" id="FungiDB:PV10_00698"/>
<name>A0A438MTP8_EXOME</name>
<dbReference type="Proteomes" id="UP000288859">
    <property type="component" value="Unassembled WGS sequence"/>
</dbReference>
<reference evidence="1 2" key="1">
    <citation type="submission" date="2017-03" db="EMBL/GenBank/DDBJ databases">
        <title>Genomes of endolithic fungi from Antarctica.</title>
        <authorList>
            <person name="Coleine C."/>
            <person name="Masonjones S."/>
            <person name="Stajich J.E."/>
        </authorList>
    </citation>
    <scope>NUCLEOTIDE SEQUENCE [LARGE SCALE GENOMIC DNA]</scope>
    <source>
        <strain evidence="1 2">CCFEE 6314</strain>
    </source>
</reference>
<evidence type="ECO:0008006" key="3">
    <source>
        <dbReference type="Google" id="ProtNLM"/>
    </source>
</evidence>
<dbReference type="Gene3D" id="3.30.40.10">
    <property type="entry name" value="Zinc/RING finger domain, C3HC4 (zinc finger)"/>
    <property type="match status" value="1"/>
</dbReference>
<comment type="caution">
    <text evidence="1">The sequence shown here is derived from an EMBL/GenBank/DDBJ whole genome shotgun (WGS) entry which is preliminary data.</text>
</comment>
<dbReference type="InterPro" id="IPR013083">
    <property type="entry name" value="Znf_RING/FYVE/PHD"/>
</dbReference>
<protein>
    <recommendedName>
        <fullName evidence="3">RING-type domain-containing protein</fullName>
    </recommendedName>
</protein>
<evidence type="ECO:0000313" key="2">
    <source>
        <dbReference type="Proteomes" id="UP000288859"/>
    </source>
</evidence>
<sequence length="416" mass="46846">MAAPTPEPSTLDYPDFGDPADPATWLVREGVSLGDLITKLPLTPKSVMSLHARVDPTYVYTAVPSPRRLTKSKFEAQIESKYLEWLEAKIKAVSGLEKFLSKSTPDPSERFDLGTQQFLLNLLSAALTVQANGIFLLALRSVGLRYDADIFADRLDRLDYSFRKEVWSKVQEHRERMDFPLNLLHAKLVQEDSSAGIRDYLQTRFPNLNQSPERDRDDDDCPICNRDLETIQTIMPVTRYLEPDQSIVVWELEDMAHRAVALEGPLDTETRAFRLATILRENSKRISTNCWKFAQSLSICAQIALSTQSLWSLQGWRSLVTSFNTYQLQAPPAPTLPGTIKVPQQVVSCGTCKKGFHSECLGSWLATGGNSCPHCRADMTRDSFRSWLKLANTLCAAARRQSESAYVKALREHGNF</sequence>